<gene>
    <name evidence="1" type="ORF">HGRIS_005367</name>
</gene>
<name>A0ABR3JEU4_9AGAR</name>
<organism evidence="1 2">
    <name type="scientific">Hohenbuehelia grisea</name>
    <dbReference type="NCBI Taxonomy" id="104357"/>
    <lineage>
        <taxon>Eukaryota</taxon>
        <taxon>Fungi</taxon>
        <taxon>Dikarya</taxon>
        <taxon>Basidiomycota</taxon>
        <taxon>Agaricomycotina</taxon>
        <taxon>Agaricomycetes</taxon>
        <taxon>Agaricomycetidae</taxon>
        <taxon>Agaricales</taxon>
        <taxon>Pleurotineae</taxon>
        <taxon>Pleurotaceae</taxon>
        <taxon>Hohenbuehelia</taxon>
    </lineage>
</organism>
<sequence length="123" mass="13983">MLTHELSEISFVLHPRDGVFANILHAAADLSCVVEKPWHALCPTQWWGSHYVKVFSLLQVTLTRFTDFSSKERNRGTACGFSMNNGRRRYLIISSSEHPSHRVSRTRSILSFEPLSAVQQPLS</sequence>
<proteinExistence type="predicted"/>
<protein>
    <submittedName>
        <fullName evidence="1">Uncharacterized protein</fullName>
    </submittedName>
</protein>
<reference evidence="2" key="1">
    <citation type="submission" date="2024-06" db="EMBL/GenBank/DDBJ databases">
        <title>Multi-omics analyses provide insights into the biosynthesis of the anticancer antibiotic pleurotin in Hohenbuehelia grisea.</title>
        <authorList>
            <person name="Weaver J.A."/>
            <person name="Alberti F."/>
        </authorList>
    </citation>
    <scope>NUCLEOTIDE SEQUENCE [LARGE SCALE GENOMIC DNA]</scope>
    <source>
        <strain evidence="2">T-177</strain>
    </source>
</reference>
<dbReference type="EMBL" id="JASNQZ010000008">
    <property type="protein sequence ID" value="KAL0954239.1"/>
    <property type="molecule type" value="Genomic_DNA"/>
</dbReference>
<dbReference type="Proteomes" id="UP001556367">
    <property type="component" value="Unassembled WGS sequence"/>
</dbReference>
<keyword evidence="2" id="KW-1185">Reference proteome</keyword>
<evidence type="ECO:0000313" key="1">
    <source>
        <dbReference type="EMBL" id="KAL0954239.1"/>
    </source>
</evidence>
<evidence type="ECO:0000313" key="2">
    <source>
        <dbReference type="Proteomes" id="UP001556367"/>
    </source>
</evidence>
<accession>A0ABR3JEU4</accession>
<comment type="caution">
    <text evidence="1">The sequence shown here is derived from an EMBL/GenBank/DDBJ whole genome shotgun (WGS) entry which is preliminary data.</text>
</comment>